<gene>
    <name evidence="1" type="ORF">FOZ63_020413</name>
</gene>
<keyword evidence="2" id="KW-1185">Reference proteome</keyword>
<proteinExistence type="predicted"/>
<dbReference type="Proteomes" id="UP000553632">
    <property type="component" value="Unassembled WGS sequence"/>
</dbReference>
<reference evidence="1 2" key="1">
    <citation type="submission" date="2020-04" db="EMBL/GenBank/DDBJ databases">
        <title>Perkinsus olseni comparative genomics.</title>
        <authorList>
            <person name="Bogema D.R."/>
        </authorList>
    </citation>
    <scope>NUCLEOTIDE SEQUENCE [LARGE SCALE GENOMIC DNA]</scope>
    <source>
        <strain evidence="1 2">ATCC PRA-207</strain>
    </source>
</reference>
<feature type="non-terminal residue" evidence="1">
    <location>
        <position position="1"/>
    </location>
</feature>
<dbReference type="EMBL" id="JABANO010028029">
    <property type="protein sequence ID" value="KAF4715870.1"/>
    <property type="molecule type" value="Genomic_DNA"/>
</dbReference>
<sequence length="132" mass="14531">WIAADAARDVKDRMDLIMEFVESNPETVSGGWVVIDDADLAAGHDSLIAEVFKQHFVKTNPMVGLTKELADKAIAVLQQDDDECSEMPTGFAPLDFGDRMGSGVFGEVWPLATLMLTKMQRYHGPLHPKADQ</sequence>
<evidence type="ECO:0000313" key="2">
    <source>
        <dbReference type="Proteomes" id="UP000553632"/>
    </source>
</evidence>
<comment type="caution">
    <text evidence="1">The sequence shown here is derived from an EMBL/GenBank/DDBJ whole genome shotgun (WGS) entry which is preliminary data.</text>
</comment>
<name>A0A7J6R854_PEROL</name>
<protein>
    <submittedName>
        <fullName evidence="1">Uncharacterized protein</fullName>
    </submittedName>
</protein>
<organism evidence="1 2">
    <name type="scientific">Perkinsus olseni</name>
    <name type="common">Perkinsus atlanticus</name>
    <dbReference type="NCBI Taxonomy" id="32597"/>
    <lineage>
        <taxon>Eukaryota</taxon>
        <taxon>Sar</taxon>
        <taxon>Alveolata</taxon>
        <taxon>Perkinsozoa</taxon>
        <taxon>Perkinsea</taxon>
        <taxon>Perkinsida</taxon>
        <taxon>Perkinsidae</taxon>
        <taxon>Perkinsus</taxon>
    </lineage>
</organism>
<evidence type="ECO:0000313" key="1">
    <source>
        <dbReference type="EMBL" id="KAF4715870.1"/>
    </source>
</evidence>
<dbReference type="Pfam" id="PF18143">
    <property type="entry name" value="HAD_SAK_2"/>
    <property type="match status" value="1"/>
</dbReference>
<feature type="non-terminal residue" evidence="1">
    <location>
        <position position="132"/>
    </location>
</feature>
<accession>A0A7J6R854</accession>
<dbReference type="AlphaFoldDB" id="A0A7J6R854"/>